<feature type="domain" description="HECT" evidence="6">
    <location>
        <begin position="279"/>
        <end position="312"/>
    </location>
</feature>
<reference evidence="7" key="2">
    <citation type="submission" date="2020-11" db="EMBL/GenBank/DDBJ databases">
        <authorList>
            <person name="McCartney M.A."/>
            <person name="Auch B."/>
            <person name="Kono T."/>
            <person name="Mallez S."/>
            <person name="Becker A."/>
            <person name="Gohl D.M."/>
            <person name="Silverstein K.A.T."/>
            <person name="Koren S."/>
            <person name="Bechman K.B."/>
            <person name="Herman A."/>
            <person name="Abrahante J.E."/>
            <person name="Garbe J."/>
        </authorList>
    </citation>
    <scope>NUCLEOTIDE SEQUENCE</scope>
    <source>
        <strain evidence="7">Duluth1</strain>
        <tissue evidence="7">Whole animal</tissue>
    </source>
</reference>
<evidence type="ECO:0000256" key="3">
    <source>
        <dbReference type="ARBA" id="ARBA00022679"/>
    </source>
</evidence>
<evidence type="ECO:0000259" key="6">
    <source>
        <dbReference type="PROSITE" id="PS50237"/>
    </source>
</evidence>
<evidence type="ECO:0000256" key="2">
    <source>
        <dbReference type="ARBA" id="ARBA00012485"/>
    </source>
</evidence>
<dbReference type="EC" id="2.3.2.26" evidence="2"/>
<evidence type="ECO:0000256" key="5">
    <source>
        <dbReference type="PROSITE-ProRule" id="PRU00104"/>
    </source>
</evidence>
<dbReference type="PANTHER" id="PTHR45700:SF2">
    <property type="entry name" value="UBIQUITIN-PROTEIN LIGASE E3C"/>
    <property type="match status" value="1"/>
</dbReference>
<feature type="active site" description="Glycyl thioester intermediate" evidence="5">
    <location>
        <position position="490"/>
    </location>
</feature>
<accession>A0A9D4LTT1</accession>
<evidence type="ECO:0000313" key="7">
    <source>
        <dbReference type="EMBL" id="KAH3864578.1"/>
    </source>
</evidence>
<proteinExistence type="predicted"/>
<keyword evidence="4 5" id="KW-0833">Ubl conjugation pathway</keyword>
<dbReference type="SUPFAM" id="SSF56204">
    <property type="entry name" value="Hect, E3 ligase catalytic domain"/>
    <property type="match status" value="1"/>
</dbReference>
<dbReference type="AlphaFoldDB" id="A0A9D4LTT1"/>
<comment type="caution">
    <text evidence="5">Lacks conserved residue(s) required for the propagation of feature annotation.</text>
</comment>
<name>A0A9D4LTT1_DREPO</name>
<dbReference type="InterPro" id="IPR035983">
    <property type="entry name" value="Hect_E3_ubiquitin_ligase"/>
</dbReference>
<reference evidence="7" key="1">
    <citation type="journal article" date="2019" name="bioRxiv">
        <title>The Genome of the Zebra Mussel, Dreissena polymorpha: A Resource for Invasive Species Research.</title>
        <authorList>
            <person name="McCartney M.A."/>
            <person name="Auch B."/>
            <person name="Kono T."/>
            <person name="Mallez S."/>
            <person name="Zhang Y."/>
            <person name="Obille A."/>
            <person name="Becker A."/>
            <person name="Abrahante J.E."/>
            <person name="Garbe J."/>
            <person name="Badalamenti J.P."/>
            <person name="Herman A."/>
            <person name="Mangelson H."/>
            <person name="Liachko I."/>
            <person name="Sullivan S."/>
            <person name="Sone E.D."/>
            <person name="Koren S."/>
            <person name="Silverstein K.A.T."/>
            <person name="Beckman K.B."/>
            <person name="Gohl D.M."/>
        </authorList>
    </citation>
    <scope>NUCLEOTIDE SEQUENCE</scope>
    <source>
        <strain evidence="7">Duluth1</strain>
        <tissue evidence="7">Whole animal</tissue>
    </source>
</reference>
<evidence type="ECO:0000256" key="1">
    <source>
        <dbReference type="ARBA" id="ARBA00000885"/>
    </source>
</evidence>
<dbReference type="Gene3D" id="3.30.2410.10">
    <property type="entry name" value="Hect, E3 ligase catalytic domain"/>
    <property type="match status" value="1"/>
</dbReference>
<evidence type="ECO:0000313" key="8">
    <source>
        <dbReference type="Proteomes" id="UP000828390"/>
    </source>
</evidence>
<dbReference type="GO" id="GO:0000209">
    <property type="term" value="P:protein polyubiquitination"/>
    <property type="evidence" value="ECO:0007669"/>
    <property type="project" value="InterPro"/>
</dbReference>
<comment type="catalytic activity">
    <reaction evidence="1">
        <text>S-ubiquitinyl-[E2 ubiquitin-conjugating enzyme]-L-cysteine + [acceptor protein]-L-lysine = [E2 ubiquitin-conjugating enzyme]-L-cysteine + N(6)-ubiquitinyl-[acceptor protein]-L-lysine.</text>
        <dbReference type="EC" id="2.3.2.26"/>
    </reaction>
</comment>
<keyword evidence="8" id="KW-1185">Reference proteome</keyword>
<sequence length="527" mass="59289">MCLSNNHQNKVPNSAEKECLYKAGLGLKKVTFEGDAKEQSVHDTLIKAFTKLEQCGGFELLHCNSSCRELKKLNCKWDVKTLKSVVGPQGKFYIRPIQKCLTVEVVTEDEETELMTKCDICKQDVSLGQIRNHVESCIATNLDHTGTYLYTSQGNSDEELPESASEIIHQQGFPMEFHDLPEIASITSMVTLDNVLPGSEDQHNGDYLSTIVKKCTTFCKSNDVSDPIHVLKIFQKEIVTGRPLELTEETSSTGIYGETNFILVDRGDLLKTAIEEIRAISDMRKCLEVQFYGECAADFGGPRKEFFSLVLHCIKEEYFEPVREWSDDYEAVGRILALSTIQNGRLPRIMSAELVEKVFNQVLPVDKYIQDLRKGLDSLGLVQLVQELPAVIHLFTPQQSNPLTLKMLTHLLKPQFSAEGSNRRQRENSTYTLFIKYMREAASGRRGAVNLGSILRFATGTEEEPALGFALQPSIQFMESANFLPTANTCINRMNLSLPDESNSLPLQEELFNLFDLAFCNTFFGLE</sequence>
<feature type="domain" description="HECT" evidence="6">
    <location>
        <begin position="454"/>
        <end position="527"/>
    </location>
</feature>
<dbReference type="Gene3D" id="3.90.1750.10">
    <property type="entry name" value="Hect, E3 ligase catalytic domains"/>
    <property type="match status" value="1"/>
</dbReference>
<protein>
    <recommendedName>
        <fullName evidence="2">HECT-type E3 ubiquitin transferase</fullName>
        <ecNumber evidence="2">2.3.2.26</ecNumber>
    </recommendedName>
</protein>
<dbReference type="Proteomes" id="UP000828390">
    <property type="component" value="Unassembled WGS sequence"/>
</dbReference>
<dbReference type="PANTHER" id="PTHR45700">
    <property type="entry name" value="UBIQUITIN-PROTEIN LIGASE E3C"/>
    <property type="match status" value="1"/>
</dbReference>
<dbReference type="InterPro" id="IPR044611">
    <property type="entry name" value="E3A/B/C-like"/>
</dbReference>
<dbReference type="InterPro" id="IPR000569">
    <property type="entry name" value="HECT_dom"/>
</dbReference>
<dbReference type="PROSITE" id="PS50237">
    <property type="entry name" value="HECT"/>
    <property type="match status" value="2"/>
</dbReference>
<dbReference type="GO" id="GO:0061630">
    <property type="term" value="F:ubiquitin protein ligase activity"/>
    <property type="evidence" value="ECO:0007669"/>
    <property type="project" value="UniProtKB-EC"/>
</dbReference>
<comment type="caution">
    <text evidence="7">The sequence shown here is derived from an EMBL/GenBank/DDBJ whole genome shotgun (WGS) entry which is preliminary data.</text>
</comment>
<evidence type="ECO:0000256" key="4">
    <source>
        <dbReference type="ARBA" id="ARBA00022786"/>
    </source>
</evidence>
<organism evidence="7 8">
    <name type="scientific">Dreissena polymorpha</name>
    <name type="common">Zebra mussel</name>
    <name type="synonym">Mytilus polymorpha</name>
    <dbReference type="NCBI Taxonomy" id="45954"/>
    <lineage>
        <taxon>Eukaryota</taxon>
        <taxon>Metazoa</taxon>
        <taxon>Spiralia</taxon>
        <taxon>Lophotrochozoa</taxon>
        <taxon>Mollusca</taxon>
        <taxon>Bivalvia</taxon>
        <taxon>Autobranchia</taxon>
        <taxon>Heteroconchia</taxon>
        <taxon>Euheterodonta</taxon>
        <taxon>Imparidentia</taxon>
        <taxon>Neoheterodontei</taxon>
        <taxon>Myida</taxon>
        <taxon>Dreissenoidea</taxon>
        <taxon>Dreissenidae</taxon>
        <taxon>Dreissena</taxon>
    </lineage>
</organism>
<dbReference type="EMBL" id="JAIWYP010000002">
    <property type="protein sequence ID" value="KAH3864578.1"/>
    <property type="molecule type" value="Genomic_DNA"/>
</dbReference>
<keyword evidence="3" id="KW-0808">Transferase</keyword>
<gene>
    <name evidence="7" type="ORF">DPMN_027597</name>
</gene>
<dbReference type="GO" id="GO:0006511">
    <property type="term" value="P:ubiquitin-dependent protein catabolic process"/>
    <property type="evidence" value="ECO:0007669"/>
    <property type="project" value="TreeGrafter"/>
</dbReference>
<dbReference type="Pfam" id="PF00632">
    <property type="entry name" value="HECT"/>
    <property type="match status" value="1"/>
</dbReference>